<dbReference type="GO" id="GO:0005524">
    <property type="term" value="F:ATP binding"/>
    <property type="evidence" value="ECO:0007669"/>
    <property type="project" value="UniProtKB-KW"/>
</dbReference>
<dbReference type="EMBL" id="UOEC01000123">
    <property type="protein sequence ID" value="VAV94964.1"/>
    <property type="molecule type" value="Genomic_DNA"/>
</dbReference>
<dbReference type="SMART" id="SM00382">
    <property type="entry name" value="AAA"/>
    <property type="match status" value="1"/>
</dbReference>
<protein>
    <recommendedName>
        <fullName evidence="4">ABC transporter domain-containing protein</fullName>
    </recommendedName>
</protein>
<dbReference type="AlphaFoldDB" id="A0A3B0RN53"/>
<dbReference type="Pfam" id="PF00005">
    <property type="entry name" value="ABC_tran"/>
    <property type="match status" value="1"/>
</dbReference>
<evidence type="ECO:0000313" key="5">
    <source>
        <dbReference type="EMBL" id="VAV94964.1"/>
    </source>
</evidence>
<keyword evidence="2" id="KW-0547">Nucleotide-binding</keyword>
<dbReference type="Gene3D" id="3.40.50.300">
    <property type="entry name" value="P-loop containing nucleotide triphosphate hydrolases"/>
    <property type="match status" value="1"/>
</dbReference>
<dbReference type="PROSITE" id="PS00211">
    <property type="entry name" value="ABC_TRANSPORTER_1"/>
    <property type="match status" value="1"/>
</dbReference>
<evidence type="ECO:0000256" key="1">
    <source>
        <dbReference type="ARBA" id="ARBA00022448"/>
    </source>
</evidence>
<dbReference type="InterPro" id="IPR003593">
    <property type="entry name" value="AAA+_ATPase"/>
</dbReference>
<dbReference type="InterPro" id="IPR050093">
    <property type="entry name" value="ABC_SmlMolc_Importer"/>
</dbReference>
<dbReference type="PROSITE" id="PS50893">
    <property type="entry name" value="ABC_TRANSPORTER_2"/>
    <property type="match status" value="1"/>
</dbReference>
<dbReference type="InterPro" id="IPR003439">
    <property type="entry name" value="ABC_transporter-like_ATP-bd"/>
</dbReference>
<accession>A0A3B0RN53</accession>
<dbReference type="PANTHER" id="PTHR42781">
    <property type="entry name" value="SPERMIDINE/PUTRESCINE IMPORT ATP-BINDING PROTEIN POTA"/>
    <property type="match status" value="1"/>
</dbReference>
<keyword evidence="1" id="KW-0813">Transport</keyword>
<dbReference type="GO" id="GO:0016887">
    <property type="term" value="F:ATP hydrolysis activity"/>
    <property type="evidence" value="ECO:0007669"/>
    <property type="project" value="InterPro"/>
</dbReference>
<dbReference type="SUPFAM" id="SSF52540">
    <property type="entry name" value="P-loop containing nucleoside triphosphate hydrolases"/>
    <property type="match status" value="1"/>
</dbReference>
<name>A0A3B0RN53_9ZZZZ</name>
<dbReference type="PANTHER" id="PTHR42781:SF9">
    <property type="entry name" value="AMINO ACID ABC TRANSPORTER, ATP-BINDING PROTEIN-RELATED"/>
    <property type="match status" value="1"/>
</dbReference>
<proteinExistence type="predicted"/>
<sequence>MLDTTSRDNPVELAPVPVELQNVSFSIKGKKLIDNVSCKLSKTGKTVVMGANGAGKSLFLRLVAGLLKADSGQVRVYADQSDPSQEVCMSMVFQNPVLLRRSVYANVAYVLKQQKLSKQLVTQKVNKALELALLERHAQTPARRLSGGEQQRLALARALVVSPDILLLDEATANLDPASTYIVESMVAKVSQSGAKILFVTHDIRQAKRVADDILFFHEGRLMAHKPVKEFFRDPGSDEAQAYLDGRVPNQTLQD</sequence>
<evidence type="ECO:0000259" key="4">
    <source>
        <dbReference type="PROSITE" id="PS50893"/>
    </source>
</evidence>
<keyword evidence="3" id="KW-0067">ATP-binding</keyword>
<dbReference type="InterPro" id="IPR027417">
    <property type="entry name" value="P-loop_NTPase"/>
</dbReference>
<evidence type="ECO:0000256" key="2">
    <source>
        <dbReference type="ARBA" id="ARBA00022741"/>
    </source>
</evidence>
<dbReference type="InterPro" id="IPR017871">
    <property type="entry name" value="ABC_transporter-like_CS"/>
</dbReference>
<gene>
    <name evidence="5" type="ORF">MNBD_ALPHA08-1037</name>
</gene>
<organism evidence="5">
    <name type="scientific">hydrothermal vent metagenome</name>
    <dbReference type="NCBI Taxonomy" id="652676"/>
    <lineage>
        <taxon>unclassified sequences</taxon>
        <taxon>metagenomes</taxon>
        <taxon>ecological metagenomes</taxon>
    </lineage>
</organism>
<feature type="domain" description="ABC transporter" evidence="4">
    <location>
        <begin position="18"/>
        <end position="244"/>
    </location>
</feature>
<evidence type="ECO:0000256" key="3">
    <source>
        <dbReference type="ARBA" id="ARBA00022840"/>
    </source>
</evidence>
<reference evidence="5" key="1">
    <citation type="submission" date="2018-06" db="EMBL/GenBank/DDBJ databases">
        <authorList>
            <person name="Zhirakovskaya E."/>
        </authorList>
    </citation>
    <scope>NUCLEOTIDE SEQUENCE</scope>
</reference>